<sequence>MSTDETSGGMSSDDLDRDSQNPGDAGHGDTGHRDVGHGETAGGTTSGGTSSREPDATQDDAVHDFAERDDAVRDEDPQTEEPQHEGPTDDDRERQGESVGAPGDSLADGLGDAGAPDAQVGPEAEPTLDPQPTPEVGVARPVRPRHGQDDVLDLGAGDAQDQPDHAPSDADESTDEWADDSSTPSDAGSTEVESTKPGSTDPGSTDADSSGADAPLTGRAALVSMLSLRRSRGQMLAAVLCGLLGFALVVQVSSNRDQDLSSLRQSDLVRLLDEVTQRTHTLEDQVDDLESTRDELQSGADGKEAALELAQQQAVTEGILAGRLAVHGPGIEITVMETGDALPAASMFNILEELRNAGAEAVAVNGVRLVASSYFERTDDGLVVDGQVITSPYRWSAIGDPPTMETALEIPGGAMASVRTKGADETIRQLDDLTIDDVADPQEAQFATPVPEPAKG</sequence>
<comment type="caution">
    <text evidence="4">The sequence shown here is derived from an EMBL/GenBank/DDBJ whole genome shotgun (WGS) entry which is preliminary data.</text>
</comment>
<dbReference type="OrthoDB" id="3211287at2"/>
<proteinExistence type="inferred from homology"/>
<feature type="compositionally biased region" description="Polar residues" evidence="3">
    <location>
        <begin position="1"/>
        <end position="10"/>
    </location>
</feature>
<comment type="similarity">
    <text evidence="1">Belongs to the UPF0749 family.</text>
</comment>
<protein>
    <submittedName>
        <fullName evidence="4">Uncharacterized protein YlxW (UPF0749 family)</fullName>
    </submittedName>
</protein>
<feature type="compositionally biased region" description="Basic and acidic residues" evidence="3">
    <location>
        <begin position="26"/>
        <end position="37"/>
    </location>
</feature>
<feature type="region of interest" description="Disordered" evidence="3">
    <location>
        <begin position="1"/>
        <end position="215"/>
    </location>
</feature>
<evidence type="ECO:0000313" key="5">
    <source>
        <dbReference type="Proteomes" id="UP000231693"/>
    </source>
</evidence>
<dbReference type="EMBL" id="PGFE01000002">
    <property type="protein sequence ID" value="PJJ74235.1"/>
    <property type="molecule type" value="Genomic_DNA"/>
</dbReference>
<evidence type="ECO:0000256" key="3">
    <source>
        <dbReference type="SAM" id="MobiDB-lite"/>
    </source>
</evidence>
<keyword evidence="5" id="KW-1185">Reference proteome</keyword>
<name>A0A2M9CQX3_9CELL</name>
<feature type="compositionally biased region" description="Low complexity" evidence="3">
    <location>
        <begin position="100"/>
        <end position="118"/>
    </location>
</feature>
<feature type="compositionally biased region" description="Polar residues" evidence="3">
    <location>
        <begin position="180"/>
        <end position="208"/>
    </location>
</feature>
<accession>A0A2M9CQX3</accession>
<dbReference type="GO" id="GO:0005886">
    <property type="term" value="C:plasma membrane"/>
    <property type="evidence" value="ECO:0007669"/>
    <property type="project" value="TreeGrafter"/>
</dbReference>
<dbReference type="PANTHER" id="PTHR37313">
    <property type="entry name" value="UPF0749 PROTEIN RV1825"/>
    <property type="match status" value="1"/>
</dbReference>
<dbReference type="PANTHER" id="PTHR37313:SF2">
    <property type="entry name" value="UPF0749 PROTEIN YLXX"/>
    <property type="match status" value="1"/>
</dbReference>
<evidence type="ECO:0000256" key="1">
    <source>
        <dbReference type="ARBA" id="ARBA00009108"/>
    </source>
</evidence>
<dbReference type="InterPro" id="IPR010273">
    <property type="entry name" value="DUF881"/>
</dbReference>
<dbReference type="RefSeq" id="WP_100422866.1">
    <property type="nucleotide sequence ID" value="NZ_BOOX01000006.1"/>
</dbReference>
<evidence type="ECO:0000256" key="2">
    <source>
        <dbReference type="SAM" id="Coils"/>
    </source>
</evidence>
<dbReference type="AlphaFoldDB" id="A0A2M9CQX3"/>
<feature type="compositionally biased region" description="Acidic residues" evidence="3">
    <location>
        <begin position="169"/>
        <end position="179"/>
    </location>
</feature>
<dbReference type="Pfam" id="PF05949">
    <property type="entry name" value="DUF881"/>
    <property type="match status" value="1"/>
</dbReference>
<dbReference type="Proteomes" id="UP000231693">
    <property type="component" value="Unassembled WGS sequence"/>
</dbReference>
<gene>
    <name evidence="4" type="ORF">CLV28_1729</name>
</gene>
<organism evidence="4 5">
    <name type="scientific">Sediminihabitans luteus</name>
    <dbReference type="NCBI Taxonomy" id="1138585"/>
    <lineage>
        <taxon>Bacteria</taxon>
        <taxon>Bacillati</taxon>
        <taxon>Actinomycetota</taxon>
        <taxon>Actinomycetes</taxon>
        <taxon>Micrococcales</taxon>
        <taxon>Cellulomonadaceae</taxon>
        <taxon>Sediminihabitans</taxon>
    </lineage>
</organism>
<evidence type="ECO:0000313" key="4">
    <source>
        <dbReference type="EMBL" id="PJJ74235.1"/>
    </source>
</evidence>
<feature type="coiled-coil region" evidence="2">
    <location>
        <begin position="272"/>
        <end position="313"/>
    </location>
</feature>
<dbReference type="Gene3D" id="3.30.70.1880">
    <property type="entry name" value="Protein of unknown function DUF881"/>
    <property type="match status" value="1"/>
</dbReference>
<reference evidence="4 5" key="1">
    <citation type="submission" date="2017-11" db="EMBL/GenBank/DDBJ databases">
        <title>Genomic Encyclopedia of Archaeal and Bacterial Type Strains, Phase II (KMG-II): From Individual Species to Whole Genera.</title>
        <authorList>
            <person name="Goeker M."/>
        </authorList>
    </citation>
    <scope>NUCLEOTIDE SEQUENCE [LARGE SCALE GENOMIC DNA]</scope>
    <source>
        <strain evidence="4 5">DSM 25478</strain>
    </source>
</reference>
<keyword evidence="2" id="KW-0175">Coiled coil</keyword>
<feature type="compositionally biased region" description="Basic and acidic residues" evidence="3">
    <location>
        <begin position="52"/>
        <end position="96"/>
    </location>
</feature>